<dbReference type="GO" id="GO:0016758">
    <property type="term" value="F:hexosyltransferase activity"/>
    <property type="evidence" value="ECO:0007669"/>
    <property type="project" value="TreeGrafter"/>
</dbReference>
<keyword evidence="2 3" id="KW-0808">Transferase</keyword>
<accession>A0AA37WSX6</accession>
<keyword evidence="1" id="KW-0328">Glycosyltransferase</keyword>
<dbReference type="PANTHER" id="PTHR34136:SF1">
    <property type="entry name" value="UDP-N-ACETYL-D-MANNOSAMINURONIC ACID TRANSFERASE"/>
    <property type="match status" value="1"/>
</dbReference>
<dbReference type="NCBIfam" id="TIGR00696">
    <property type="entry name" value="wecG_tagA_cpsF"/>
    <property type="match status" value="1"/>
</dbReference>
<evidence type="ECO:0000313" key="3">
    <source>
        <dbReference type="EMBL" id="GLS71501.1"/>
    </source>
</evidence>
<evidence type="ECO:0000256" key="1">
    <source>
        <dbReference type="ARBA" id="ARBA00022676"/>
    </source>
</evidence>
<dbReference type="RefSeq" id="WP_238194025.1">
    <property type="nucleotide sequence ID" value="NZ_BPQZ01000001.1"/>
</dbReference>
<dbReference type="PANTHER" id="PTHR34136">
    <property type="match status" value="1"/>
</dbReference>
<dbReference type="EMBL" id="BSPL01000017">
    <property type="protein sequence ID" value="GLS71501.1"/>
    <property type="molecule type" value="Genomic_DNA"/>
</dbReference>
<dbReference type="Pfam" id="PF03808">
    <property type="entry name" value="Glyco_tran_WecG"/>
    <property type="match status" value="1"/>
</dbReference>
<organism evidence="3 4">
    <name type="scientific">Methylobacterium tardum</name>
    <dbReference type="NCBI Taxonomy" id="374432"/>
    <lineage>
        <taxon>Bacteria</taxon>
        <taxon>Pseudomonadati</taxon>
        <taxon>Pseudomonadota</taxon>
        <taxon>Alphaproteobacteria</taxon>
        <taxon>Hyphomicrobiales</taxon>
        <taxon>Methylobacteriaceae</taxon>
        <taxon>Methylobacterium</taxon>
    </lineage>
</organism>
<evidence type="ECO:0000256" key="2">
    <source>
        <dbReference type="ARBA" id="ARBA00022679"/>
    </source>
</evidence>
<evidence type="ECO:0000313" key="4">
    <source>
        <dbReference type="Proteomes" id="UP001157440"/>
    </source>
</evidence>
<proteinExistence type="predicted"/>
<comment type="caution">
    <text evidence="3">The sequence shown here is derived from an EMBL/GenBank/DDBJ whole genome shotgun (WGS) entry which is preliminary data.</text>
</comment>
<gene>
    <name evidence="3" type="primary">tagA</name>
    <name evidence="3" type="ORF">GCM10007890_35140</name>
</gene>
<reference evidence="4" key="1">
    <citation type="journal article" date="2019" name="Int. J. Syst. Evol. Microbiol.">
        <title>The Global Catalogue of Microorganisms (GCM) 10K type strain sequencing project: providing services to taxonomists for standard genome sequencing and annotation.</title>
        <authorList>
            <consortium name="The Broad Institute Genomics Platform"/>
            <consortium name="The Broad Institute Genome Sequencing Center for Infectious Disease"/>
            <person name="Wu L."/>
            <person name="Ma J."/>
        </authorList>
    </citation>
    <scope>NUCLEOTIDE SEQUENCE [LARGE SCALE GENOMIC DNA]</scope>
    <source>
        <strain evidence="4">NBRC 103632</strain>
    </source>
</reference>
<protein>
    <submittedName>
        <fullName evidence="3">Acetyl-mannosamine transferase</fullName>
    </submittedName>
</protein>
<dbReference type="CDD" id="cd06533">
    <property type="entry name" value="Glyco_transf_WecG_TagA"/>
    <property type="match status" value="1"/>
</dbReference>
<dbReference type="AlphaFoldDB" id="A0AA37WSX6"/>
<dbReference type="InterPro" id="IPR004629">
    <property type="entry name" value="WecG_TagA_CpsF"/>
</dbReference>
<name>A0AA37WSX6_9HYPH</name>
<sequence length="287" mass="31159">MREIGNVGFGLDAADPPRREVRTARLPASLVPGAVQACATVELFGLRFNTGTAAAIVAAVAARQDDAPRMIVTANIDHIVQLNENAGFRGAYARAVARTLDGMPLVWLARAVSRQPVQRVTGHDLLACILADPHTYAQRVFFVSSRQDAADVLTARLRAEGLPGSAVASVVPPFGFEHDRDYSRALAERIRAHGTTLLVLGVGAPKSEIWIDRHASALGNPMVLCVGDALNVAAGCLKRAPGVMQRLGLEWIFRFLQAPRRLFRRYFIKSWRFVGIAARACLPHRIG</sequence>
<keyword evidence="4" id="KW-1185">Reference proteome</keyword>
<dbReference type="Proteomes" id="UP001157440">
    <property type="component" value="Unassembled WGS sequence"/>
</dbReference>